<keyword evidence="3" id="KW-1185">Reference proteome</keyword>
<accession>A0ABW7GZW4</accession>
<comment type="caution">
    <text evidence="2">The sequence shown here is derived from an EMBL/GenBank/DDBJ whole genome shotgun (WGS) entry which is preliminary data.</text>
</comment>
<protein>
    <submittedName>
        <fullName evidence="2">Uncharacterized protein</fullName>
    </submittedName>
</protein>
<evidence type="ECO:0000313" key="2">
    <source>
        <dbReference type="EMBL" id="MFG6467521.1"/>
    </source>
</evidence>
<name>A0ABW7GZW4_9BURK</name>
<feature type="compositionally biased region" description="Basic and acidic residues" evidence="1">
    <location>
        <begin position="53"/>
        <end position="62"/>
    </location>
</feature>
<proteinExistence type="predicted"/>
<sequence>MTTPRFTHCAGCDCREACRWAKVCMAKESARLMDEATDPAANETPAWPWKPPADADRKEVQR</sequence>
<feature type="region of interest" description="Disordered" evidence="1">
    <location>
        <begin position="35"/>
        <end position="62"/>
    </location>
</feature>
<evidence type="ECO:0000256" key="1">
    <source>
        <dbReference type="SAM" id="MobiDB-lite"/>
    </source>
</evidence>
<dbReference type="EMBL" id="JBIGIB010000003">
    <property type="protein sequence ID" value="MFG6467521.1"/>
    <property type="molecule type" value="Genomic_DNA"/>
</dbReference>
<reference evidence="2 3" key="1">
    <citation type="submission" date="2024-08" db="EMBL/GenBank/DDBJ databases">
        <authorList>
            <person name="Lu H."/>
        </authorList>
    </citation>
    <scope>NUCLEOTIDE SEQUENCE [LARGE SCALE GENOMIC DNA]</scope>
    <source>
        <strain evidence="2 3">BYS87W</strain>
    </source>
</reference>
<dbReference type="RefSeq" id="WP_394385174.1">
    <property type="nucleotide sequence ID" value="NZ_JBIGIB010000003.1"/>
</dbReference>
<dbReference type="Proteomes" id="UP001606303">
    <property type="component" value="Unassembled WGS sequence"/>
</dbReference>
<gene>
    <name evidence="2" type="ORF">ACG01O_12935</name>
</gene>
<evidence type="ECO:0000313" key="3">
    <source>
        <dbReference type="Proteomes" id="UP001606303"/>
    </source>
</evidence>
<organism evidence="2 3">
    <name type="scientific">Pelomonas baiyunensis</name>
    <dbReference type="NCBI Taxonomy" id="3299026"/>
    <lineage>
        <taxon>Bacteria</taxon>
        <taxon>Pseudomonadati</taxon>
        <taxon>Pseudomonadota</taxon>
        <taxon>Betaproteobacteria</taxon>
        <taxon>Burkholderiales</taxon>
        <taxon>Sphaerotilaceae</taxon>
        <taxon>Roseateles</taxon>
    </lineage>
</organism>